<dbReference type="InterPro" id="IPR036852">
    <property type="entry name" value="Peptidase_S8/S53_dom_sf"/>
</dbReference>
<evidence type="ECO:0000259" key="8">
    <source>
        <dbReference type="Pfam" id="PF00082"/>
    </source>
</evidence>
<dbReference type="EMBL" id="JAYMYS010000006">
    <property type="protein sequence ID" value="KAK7390585.1"/>
    <property type="molecule type" value="Genomic_DNA"/>
</dbReference>
<keyword evidence="4" id="KW-0732">Signal</keyword>
<gene>
    <name evidence="9" type="ORF">VNO78_25894</name>
</gene>
<comment type="subcellular location">
    <subcellularLocation>
        <location evidence="1">Secreted</location>
    </subcellularLocation>
</comment>
<dbReference type="InterPro" id="IPR045051">
    <property type="entry name" value="SBT"/>
</dbReference>
<keyword evidence="3" id="KW-0645">Protease</keyword>
<evidence type="ECO:0000256" key="1">
    <source>
        <dbReference type="ARBA" id="ARBA00004613"/>
    </source>
</evidence>
<dbReference type="CDD" id="cd02120">
    <property type="entry name" value="PA_subtilisin_like"/>
    <property type="match status" value="1"/>
</dbReference>
<comment type="similarity">
    <text evidence="2 7">Belongs to the peptidase S8 family.</text>
</comment>
<dbReference type="InterPro" id="IPR023828">
    <property type="entry name" value="Peptidase_S8_Ser-AS"/>
</dbReference>
<dbReference type="Gene3D" id="3.40.50.200">
    <property type="entry name" value="Peptidase S8/S53 domain"/>
    <property type="match status" value="2"/>
</dbReference>
<dbReference type="GO" id="GO:0006508">
    <property type="term" value="P:proteolysis"/>
    <property type="evidence" value="ECO:0007669"/>
    <property type="project" value="UniProtKB-KW"/>
</dbReference>
<keyword evidence="5" id="KW-0378">Hydrolase</keyword>
<dbReference type="PROSITE" id="PS51892">
    <property type="entry name" value="SUBTILASE"/>
    <property type="match status" value="1"/>
</dbReference>
<dbReference type="InterPro" id="IPR000209">
    <property type="entry name" value="Peptidase_S8/S53_dom"/>
</dbReference>
<evidence type="ECO:0000256" key="7">
    <source>
        <dbReference type="PROSITE-ProRule" id="PRU01240"/>
    </source>
</evidence>
<comment type="caution">
    <text evidence="7">Lacks conserved residue(s) required for the propagation of feature annotation.</text>
</comment>
<evidence type="ECO:0000313" key="9">
    <source>
        <dbReference type="EMBL" id="KAK7390585.1"/>
    </source>
</evidence>
<accession>A0AAN9XFR9</accession>
<dbReference type="AlphaFoldDB" id="A0AAN9XFR9"/>
<dbReference type="Pfam" id="PF00082">
    <property type="entry name" value="Peptidase_S8"/>
    <property type="match status" value="1"/>
</dbReference>
<dbReference type="Proteomes" id="UP001386955">
    <property type="component" value="Unassembled WGS sequence"/>
</dbReference>
<reference evidence="9 10" key="1">
    <citation type="submission" date="2024-01" db="EMBL/GenBank/DDBJ databases">
        <title>The genomes of 5 underutilized Papilionoideae crops provide insights into root nodulation and disease resistanc.</title>
        <authorList>
            <person name="Jiang F."/>
        </authorList>
    </citation>
    <scope>NUCLEOTIDE SEQUENCE [LARGE SCALE GENOMIC DNA]</scope>
    <source>
        <strain evidence="9">DUOXIRENSHENG_FW03</strain>
        <tissue evidence="9">Leaves</tissue>
    </source>
</reference>
<feature type="domain" description="Peptidase S8/S53" evidence="8">
    <location>
        <begin position="2"/>
        <end position="352"/>
    </location>
</feature>
<evidence type="ECO:0000256" key="3">
    <source>
        <dbReference type="ARBA" id="ARBA00022670"/>
    </source>
</evidence>
<organism evidence="9 10">
    <name type="scientific">Psophocarpus tetragonolobus</name>
    <name type="common">Winged bean</name>
    <name type="synonym">Dolichos tetragonolobus</name>
    <dbReference type="NCBI Taxonomy" id="3891"/>
    <lineage>
        <taxon>Eukaryota</taxon>
        <taxon>Viridiplantae</taxon>
        <taxon>Streptophyta</taxon>
        <taxon>Embryophyta</taxon>
        <taxon>Tracheophyta</taxon>
        <taxon>Spermatophyta</taxon>
        <taxon>Magnoliopsida</taxon>
        <taxon>eudicotyledons</taxon>
        <taxon>Gunneridae</taxon>
        <taxon>Pentapetalae</taxon>
        <taxon>rosids</taxon>
        <taxon>fabids</taxon>
        <taxon>Fabales</taxon>
        <taxon>Fabaceae</taxon>
        <taxon>Papilionoideae</taxon>
        <taxon>50 kb inversion clade</taxon>
        <taxon>NPAAA clade</taxon>
        <taxon>indigoferoid/millettioid clade</taxon>
        <taxon>Phaseoleae</taxon>
        <taxon>Psophocarpus</taxon>
    </lineage>
</organism>
<keyword evidence="6" id="KW-0720">Serine protease</keyword>
<dbReference type="GO" id="GO:0005576">
    <property type="term" value="C:extracellular region"/>
    <property type="evidence" value="ECO:0007669"/>
    <property type="project" value="UniProtKB-SubCell"/>
</dbReference>
<evidence type="ECO:0000256" key="4">
    <source>
        <dbReference type="ARBA" id="ARBA00022729"/>
    </source>
</evidence>
<evidence type="ECO:0000256" key="6">
    <source>
        <dbReference type="ARBA" id="ARBA00022825"/>
    </source>
</evidence>
<dbReference type="PANTHER" id="PTHR10795">
    <property type="entry name" value="PROPROTEIN CONVERTASE SUBTILISIN/KEXIN"/>
    <property type="match status" value="1"/>
</dbReference>
<sequence length="385" mass="39961">MDGHGSHTASTATGSAVEGASIFGFASGTARGMASRARLAVYKVCWGDSCFASDILAAMDAAISDNVNVISLSLGGDGALEFDEDVIAIGSFAAMEKGIIVSCSAGNNGPIDSSVANVARWFITVGASTIDRDFPSYVSLGNGKIYHGMSVYSGNSLPHSPLPFIYANNASFVASYGCLKAKGFEVKSAGGVGMVYGNVEELLEEQAAKPQFLPTITMDFNATEGIIQHLSSDPKPTATIVSEGTKFGIKPSPVVAVFSSRGPNARTSEILKPALIAPGVNILAAWTRSKGPTDYAQEDRRVDFNIVSGTSMSCPHVSGITALIKSIHPNWSPAAIRSALMTTAYSTYSNGQKLIDSSTGKSSTPFDIGAGHVNPIAAFNPGLVI</sequence>
<evidence type="ECO:0000256" key="2">
    <source>
        <dbReference type="ARBA" id="ARBA00011073"/>
    </source>
</evidence>
<protein>
    <recommendedName>
        <fullName evidence="8">Peptidase S8/S53 domain-containing protein</fullName>
    </recommendedName>
</protein>
<dbReference type="PROSITE" id="PS00138">
    <property type="entry name" value="SUBTILASE_SER"/>
    <property type="match status" value="1"/>
</dbReference>
<name>A0AAN9XFR9_PSOTE</name>
<dbReference type="GO" id="GO:0004252">
    <property type="term" value="F:serine-type endopeptidase activity"/>
    <property type="evidence" value="ECO:0007669"/>
    <property type="project" value="InterPro"/>
</dbReference>
<comment type="caution">
    <text evidence="9">The sequence shown here is derived from an EMBL/GenBank/DDBJ whole genome shotgun (WGS) entry which is preliminary data.</text>
</comment>
<evidence type="ECO:0000313" key="10">
    <source>
        <dbReference type="Proteomes" id="UP001386955"/>
    </source>
</evidence>
<evidence type="ECO:0000256" key="5">
    <source>
        <dbReference type="ARBA" id="ARBA00022801"/>
    </source>
</evidence>
<proteinExistence type="inferred from homology"/>
<dbReference type="SUPFAM" id="SSF52743">
    <property type="entry name" value="Subtilisin-like"/>
    <property type="match status" value="1"/>
</dbReference>
<keyword evidence="10" id="KW-1185">Reference proteome</keyword>
<dbReference type="Gene3D" id="3.50.30.30">
    <property type="match status" value="1"/>
</dbReference>